<reference evidence="3 4" key="1">
    <citation type="submission" date="2018-08" db="EMBL/GenBank/DDBJ databases">
        <title>A genome reference for cultivated species of the human gut microbiota.</title>
        <authorList>
            <person name="Zou Y."/>
            <person name="Xue W."/>
            <person name="Luo G."/>
        </authorList>
    </citation>
    <scope>NUCLEOTIDE SEQUENCE [LARGE SCALE GENOMIC DNA]</scope>
    <source>
        <strain evidence="3 4">AF14-49</strain>
    </source>
</reference>
<accession>A0A412WZU8</accession>
<protein>
    <submittedName>
        <fullName evidence="3">RagB/SusD family nutrient uptake outer membrane protein</fullName>
    </submittedName>
</protein>
<dbReference type="PROSITE" id="PS51257">
    <property type="entry name" value="PROKAR_LIPOPROTEIN"/>
    <property type="match status" value="1"/>
</dbReference>
<proteinExistence type="predicted"/>
<evidence type="ECO:0000259" key="1">
    <source>
        <dbReference type="Pfam" id="PF14322"/>
    </source>
</evidence>
<dbReference type="SUPFAM" id="SSF48452">
    <property type="entry name" value="TPR-like"/>
    <property type="match status" value="1"/>
</dbReference>
<dbReference type="Proteomes" id="UP000283589">
    <property type="component" value="Unassembled WGS sequence"/>
</dbReference>
<reference evidence="2" key="2">
    <citation type="journal article" date="2021" name="PeerJ">
        <title>Extensive microbial diversity within the chicken gut microbiome revealed by metagenomics and culture.</title>
        <authorList>
            <person name="Gilroy R."/>
            <person name="Ravi A."/>
            <person name="Getino M."/>
            <person name="Pursley I."/>
            <person name="Horton D.L."/>
            <person name="Alikhan N.F."/>
            <person name="Baker D."/>
            <person name="Gharbi K."/>
            <person name="Hall N."/>
            <person name="Watson M."/>
            <person name="Adriaenssens E.M."/>
            <person name="Foster-Nyarko E."/>
            <person name="Jarju S."/>
            <person name="Secka A."/>
            <person name="Antonio M."/>
            <person name="Oren A."/>
            <person name="Chaudhuri R.R."/>
            <person name="La Ragione R."/>
            <person name="Hildebrand F."/>
            <person name="Pallen M.J."/>
        </authorList>
    </citation>
    <scope>NUCLEOTIDE SEQUENCE</scope>
    <source>
        <strain evidence="2">6966</strain>
    </source>
</reference>
<organism evidence="3 4">
    <name type="scientific">Butyricimonas virosa</name>
    <dbReference type="NCBI Taxonomy" id="544645"/>
    <lineage>
        <taxon>Bacteria</taxon>
        <taxon>Pseudomonadati</taxon>
        <taxon>Bacteroidota</taxon>
        <taxon>Bacteroidia</taxon>
        <taxon>Bacteroidales</taxon>
        <taxon>Odoribacteraceae</taxon>
        <taxon>Butyricimonas</taxon>
    </lineage>
</organism>
<comment type="caution">
    <text evidence="3">The sequence shown here is derived from an EMBL/GenBank/DDBJ whole genome shotgun (WGS) entry which is preliminary data.</text>
</comment>
<dbReference type="Gene3D" id="1.25.40.390">
    <property type="match status" value="2"/>
</dbReference>
<dbReference type="Proteomes" id="UP000742098">
    <property type="component" value="Unassembled WGS sequence"/>
</dbReference>
<gene>
    <name evidence="3" type="ORF">DWW18_10525</name>
    <name evidence="2" type="ORF">K8V05_12800</name>
</gene>
<dbReference type="Pfam" id="PF14322">
    <property type="entry name" value="SusD-like_3"/>
    <property type="match status" value="1"/>
</dbReference>
<dbReference type="InterPro" id="IPR011990">
    <property type="entry name" value="TPR-like_helical_dom_sf"/>
</dbReference>
<evidence type="ECO:0000313" key="2">
    <source>
        <dbReference type="EMBL" id="HJF71624.1"/>
    </source>
</evidence>
<dbReference type="GO" id="GO:0009279">
    <property type="term" value="C:cell outer membrane"/>
    <property type="evidence" value="ECO:0007669"/>
    <property type="project" value="UniProtKB-SubCell"/>
</dbReference>
<sequence length="516" mass="58652">MKNYAIVLATIFMLFFTSCESWLDIQQEGEVTVDQLYSTGEGYRTALNGVYQAMGRPALYGREFSFGLVDCMSQQYDLANESFSNDLYIKASEFKYNDVSLVDFIDNIWTSGFKVIANTNDLIQNIEKTSPELFEEGEMERNLIMGEAYACRALMHFDLLRLFAPALINDDQGTYVPYVDTYPEIYATSMQVAPFLDKVIADLVKAKTLVADFDTTAAGVLASQSGVARMSKARSLDNRFGYGDFFAGRGYRLSYYSITALLARVYQYAGKMTEALVCAEEVLDFGKSSGKLFYKDDFSGIANVGTNVEAFEQRSDLKLKSSLIFAAYNEKAYKESEIQRYFRLTTVDDNGTPVAPDYFKIKQVELFTSRGVEEWKTDIRSKNLIFMLQDVLPISGKWFVNSRKPEDSEHLKISPVLRLTEIQYIMAECYARKGNYGEAYRILNDVRGARNLSPLIVQSSWEEFLTDLICDARREWISEGQLFFLYKRLDAAFNLNGTMHKLSRGEASLPLPVDQK</sequence>
<evidence type="ECO:0000313" key="3">
    <source>
        <dbReference type="EMBL" id="RGV33591.1"/>
    </source>
</evidence>
<dbReference type="EMBL" id="DYVS01000238">
    <property type="protein sequence ID" value="HJF71624.1"/>
    <property type="molecule type" value="Genomic_DNA"/>
</dbReference>
<reference evidence="2" key="3">
    <citation type="submission" date="2021-09" db="EMBL/GenBank/DDBJ databases">
        <authorList>
            <person name="Gilroy R."/>
        </authorList>
    </citation>
    <scope>NUCLEOTIDE SEQUENCE</scope>
    <source>
        <strain evidence="2">6966</strain>
    </source>
</reference>
<dbReference type="InterPro" id="IPR033985">
    <property type="entry name" value="SusD-like_N"/>
</dbReference>
<feature type="domain" description="SusD-like N-terminal" evidence="1">
    <location>
        <begin position="94"/>
        <end position="213"/>
    </location>
</feature>
<dbReference type="RefSeq" id="WP_118260480.1">
    <property type="nucleotide sequence ID" value="NZ_CAJUBB010000002.1"/>
</dbReference>
<dbReference type="AlphaFoldDB" id="A0A412WZU8"/>
<dbReference type="EMBL" id="QRZA01000012">
    <property type="protein sequence ID" value="RGV33591.1"/>
    <property type="molecule type" value="Genomic_DNA"/>
</dbReference>
<name>A0A412WZU8_9BACT</name>
<evidence type="ECO:0000313" key="4">
    <source>
        <dbReference type="Proteomes" id="UP000283589"/>
    </source>
</evidence>